<organism evidence="1 2">
    <name type="scientific">Parasphingorhabdus halotolerans</name>
    <dbReference type="NCBI Taxonomy" id="2725558"/>
    <lineage>
        <taxon>Bacteria</taxon>
        <taxon>Pseudomonadati</taxon>
        <taxon>Pseudomonadota</taxon>
        <taxon>Alphaproteobacteria</taxon>
        <taxon>Sphingomonadales</taxon>
        <taxon>Sphingomonadaceae</taxon>
        <taxon>Parasphingorhabdus</taxon>
    </lineage>
</organism>
<dbReference type="EMBL" id="CP051217">
    <property type="protein sequence ID" value="QJB69878.1"/>
    <property type="molecule type" value="Genomic_DNA"/>
</dbReference>
<proteinExistence type="predicted"/>
<sequence>MTIEQLANEYHAAIHAMENAAIAAEQEAQLTTPVSNLFTGLALQEGMGQLRLIRETPLGRTRPDFAVLLTRGGATMQRGYIELKAPSISVNPTLWVGRNRTQWERMSNEAEILVVCVRRQII</sequence>
<dbReference type="KEGG" id="phao:HF685_11795"/>
<evidence type="ECO:0000313" key="2">
    <source>
        <dbReference type="Proteomes" id="UP000501600"/>
    </source>
</evidence>
<protein>
    <submittedName>
        <fullName evidence="1">Uncharacterized protein</fullName>
    </submittedName>
</protein>
<accession>A0A6H2DNV7</accession>
<keyword evidence="2" id="KW-1185">Reference proteome</keyword>
<reference evidence="1 2" key="1">
    <citation type="submission" date="2020-04" db="EMBL/GenBank/DDBJ databases">
        <title>Genome sequence for Sphingorhabdus sp. strain M1.</title>
        <authorList>
            <person name="Park S.-J."/>
        </authorList>
    </citation>
    <scope>NUCLEOTIDE SEQUENCE [LARGE SCALE GENOMIC DNA]</scope>
    <source>
        <strain evidence="1 2">JK6</strain>
    </source>
</reference>
<name>A0A6H2DNV7_9SPHN</name>
<dbReference type="Proteomes" id="UP000501600">
    <property type="component" value="Chromosome"/>
</dbReference>
<dbReference type="RefSeq" id="WP_168820146.1">
    <property type="nucleotide sequence ID" value="NZ_CP051217.1"/>
</dbReference>
<gene>
    <name evidence="1" type="ORF">HF685_11795</name>
</gene>
<dbReference type="AlphaFoldDB" id="A0A6H2DNV7"/>
<evidence type="ECO:0000313" key="1">
    <source>
        <dbReference type="EMBL" id="QJB69878.1"/>
    </source>
</evidence>